<evidence type="ECO:0000256" key="2">
    <source>
        <dbReference type="ARBA" id="ARBA00022741"/>
    </source>
</evidence>
<evidence type="ECO:0000313" key="13">
    <source>
        <dbReference type="Proteomes" id="UP000187608"/>
    </source>
</evidence>
<organism evidence="12 13">
    <name type="scientific">Salimicrobium flavidum</name>
    <dbReference type="NCBI Taxonomy" id="570947"/>
    <lineage>
        <taxon>Bacteria</taxon>
        <taxon>Bacillati</taxon>
        <taxon>Bacillota</taxon>
        <taxon>Bacilli</taxon>
        <taxon>Bacillales</taxon>
        <taxon>Bacillaceae</taxon>
        <taxon>Salimicrobium</taxon>
    </lineage>
</organism>
<dbReference type="GO" id="GO:0008312">
    <property type="term" value="F:7S RNA binding"/>
    <property type="evidence" value="ECO:0007669"/>
    <property type="project" value="InterPro"/>
</dbReference>
<keyword evidence="13" id="KW-1185">Reference proteome</keyword>
<accession>A0A1N7IL11</accession>
<dbReference type="InterPro" id="IPR000897">
    <property type="entry name" value="SRP54_GTPase_dom"/>
</dbReference>
<feature type="binding site" evidence="9">
    <location>
        <begin position="108"/>
        <end position="115"/>
    </location>
    <ligand>
        <name>GTP</name>
        <dbReference type="ChEBI" id="CHEBI:37565"/>
    </ligand>
</feature>
<dbReference type="Proteomes" id="UP000187608">
    <property type="component" value="Unassembled WGS sequence"/>
</dbReference>
<comment type="subunit">
    <text evidence="9">Part of the signal recognition particle protein translocation system, which is composed of SRP and FtsY.</text>
</comment>
<dbReference type="InterPro" id="IPR036891">
    <property type="entry name" value="Signal_recog_part_SRP54_M_sf"/>
</dbReference>
<comment type="subcellular location">
    <subcellularLocation>
        <location evidence="9">Cytoplasm</location>
    </subcellularLocation>
    <text evidence="9">The SRP-RNC complex is targeted to the cytoplasmic membrane.</text>
</comment>
<keyword evidence="3 9" id="KW-0378">Hydrolase</keyword>
<feature type="domain" description="SRP54-type proteins GTP-binding" evidence="11">
    <location>
        <begin position="270"/>
        <end position="283"/>
    </location>
</feature>
<dbReference type="PROSITE" id="PS00300">
    <property type="entry name" value="SRP54"/>
    <property type="match status" value="1"/>
</dbReference>
<evidence type="ECO:0000256" key="10">
    <source>
        <dbReference type="SAM" id="MobiDB-lite"/>
    </source>
</evidence>
<comment type="similarity">
    <text evidence="1 9">Belongs to the GTP-binding SRP family. SRP54 subfamily.</text>
</comment>
<dbReference type="SUPFAM" id="SSF52540">
    <property type="entry name" value="P-loop containing nucleoside triphosphate hydrolases"/>
    <property type="match status" value="1"/>
</dbReference>
<evidence type="ECO:0000256" key="5">
    <source>
        <dbReference type="ARBA" id="ARBA00023134"/>
    </source>
</evidence>
<evidence type="ECO:0000256" key="3">
    <source>
        <dbReference type="ARBA" id="ARBA00022801"/>
    </source>
</evidence>
<reference evidence="13" key="1">
    <citation type="submission" date="2017-01" db="EMBL/GenBank/DDBJ databases">
        <authorList>
            <person name="Varghese N."/>
            <person name="Submissions S."/>
        </authorList>
    </citation>
    <scope>NUCLEOTIDE SEQUENCE [LARGE SCALE GENOMIC DNA]</scope>
    <source>
        <strain evidence="13">DSM 23127</strain>
    </source>
</reference>
<sequence>MAFEGLSERLQGTIQKIKGKGKVEEDDVKEMSREVRLALLEADVNFKVVKDFVKRIRERAVGQEVMESLTPGQQVIKVVKEELTELMGGDESKIAVAKKSPTVIMMVGLQGAGKTTTTGKLANLLRKNYNRSPLLAAADVYRPAAIDQLETIGKQLSFPVHSEGTEANPVDIAKRAVEQAKENHQDYVIIDTAGRLHIDGELMGELAQIKEAVTPDEIFLVVDSMTGQDAVNVAQSFDEQLDITGVLLTKLDGDTRGGAALSIKAVTGKPIKFVGMGEKLDELEVFHPERMASRILGMGDMLSLIEKAETQVDEKQAKELEAKMKNASFTFDDFLDQMSQVKNMGPLDEIIDMIPGANKMKGLKNASFDDKQIVHVEAIIQSMTKKERQDPSLMNASRKKRIAKGSGTSVSEVNRLLKQFNEMKKMMKQFSNQKGKKGKGMNFPFM</sequence>
<dbReference type="STRING" id="570947.SAMN05421687_101435"/>
<dbReference type="Gene3D" id="1.20.120.140">
    <property type="entry name" value="Signal recognition particle SRP54, nucleotide-binding domain"/>
    <property type="match status" value="1"/>
</dbReference>
<dbReference type="InterPro" id="IPR013822">
    <property type="entry name" value="Signal_recog_particl_SRP54_hlx"/>
</dbReference>
<evidence type="ECO:0000256" key="1">
    <source>
        <dbReference type="ARBA" id="ARBA00005450"/>
    </source>
</evidence>
<dbReference type="InterPro" id="IPR042101">
    <property type="entry name" value="SRP54_N_sf"/>
</dbReference>
<dbReference type="EMBL" id="FTOC01000001">
    <property type="protein sequence ID" value="SIS37732.1"/>
    <property type="molecule type" value="Genomic_DNA"/>
</dbReference>
<dbReference type="HAMAP" id="MF_00306">
    <property type="entry name" value="SRP54"/>
    <property type="match status" value="1"/>
</dbReference>
<feature type="binding site" evidence="9">
    <location>
        <begin position="191"/>
        <end position="195"/>
    </location>
    <ligand>
        <name>GTP</name>
        <dbReference type="ChEBI" id="CHEBI:37565"/>
    </ligand>
</feature>
<evidence type="ECO:0000256" key="9">
    <source>
        <dbReference type="HAMAP-Rule" id="MF_00306"/>
    </source>
</evidence>
<keyword evidence="5 9" id="KW-0342">GTP-binding</keyword>
<comment type="function">
    <text evidence="9">Involved in targeting and insertion of nascent membrane proteins into the cytoplasmic membrane. Binds to the hydrophobic signal sequence of the ribosome-nascent chain (RNC) as it emerges from the ribosomes. The SRP-RNC complex is then targeted to the cytoplasmic membrane where it interacts with the SRP receptor FtsY.</text>
</comment>
<dbReference type="SMART" id="SM00962">
    <property type="entry name" value="SRP54"/>
    <property type="match status" value="1"/>
</dbReference>
<dbReference type="Gene3D" id="1.10.260.30">
    <property type="entry name" value="Signal recognition particle, SRP54 subunit, M-domain"/>
    <property type="match status" value="1"/>
</dbReference>
<gene>
    <name evidence="9" type="primary">ffh</name>
    <name evidence="12" type="ORF">SAMN05421687_101435</name>
</gene>
<dbReference type="NCBIfam" id="TIGR00959">
    <property type="entry name" value="ffh"/>
    <property type="match status" value="1"/>
</dbReference>
<keyword evidence="9" id="KW-0963">Cytoplasm</keyword>
<dbReference type="SMART" id="SM00963">
    <property type="entry name" value="SRP54_N"/>
    <property type="match status" value="1"/>
</dbReference>
<comment type="domain">
    <text evidence="9">Composed of three domains: the N-terminal N domain, which is responsible for interactions with the ribosome, the central G domain, which binds GTP, and the C-terminal M domain, which binds the RNA and the signal sequence of the RNC.</text>
</comment>
<dbReference type="Pfam" id="PF02881">
    <property type="entry name" value="SRP54_N"/>
    <property type="match status" value="1"/>
</dbReference>
<dbReference type="InterPro" id="IPR004125">
    <property type="entry name" value="Signal_recog_particle_SRP54_M"/>
</dbReference>
<dbReference type="SMART" id="SM00382">
    <property type="entry name" value="AAA"/>
    <property type="match status" value="1"/>
</dbReference>
<dbReference type="InterPro" id="IPR004780">
    <property type="entry name" value="SRP"/>
</dbReference>
<keyword evidence="7 9" id="KW-0687">Ribonucleoprotein</keyword>
<name>A0A1N7IL11_9BACI</name>
<dbReference type="PANTHER" id="PTHR11564">
    <property type="entry name" value="SIGNAL RECOGNITION PARTICLE 54K PROTEIN SRP54"/>
    <property type="match status" value="1"/>
</dbReference>
<feature type="binding site" evidence="9">
    <location>
        <begin position="249"/>
        <end position="252"/>
    </location>
    <ligand>
        <name>GTP</name>
        <dbReference type="ChEBI" id="CHEBI:37565"/>
    </ligand>
</feature>
<proteinExistence type="inferred from homology"/>
<dbReference type="InterPro" id="IPR022941">
    <property type="entry name" value="SRP54"/>
</dbReference>
<dbReference type="GO" id="GO:0006614">
    <property type="term" value="P:SRP-dependent cotranslational protein targeting to membrane"/>
    <property type="evidence" value="ECO:0007669"/>
    <property type="project" value="InterPro"/>
</dbReference>
<dbReference type="Gene3D" id="3.40.50.300">
    <property type="entry name" value="P-loop containing nucleotide triphosphate hydrolases"/>
    <property type="match status" value="1"/>
</dbReference>
<keyword evidence="6 9" id="KW-0733">Signal recognition particle</keyword>
<evidence type="ECO:0000256" key="8">
    <source>
        <dbReference type="ARBA" id="ARBA00048027"/>
    </source>
</evidence>
<comment type="catalytic activity">
    <reaction evidence="8 9">
        <text>GTP + H2O = GDP + phosphate + H(+)</text>
        <dbReference type="Rhea" id="RHEA:19669"/>
        <dbReference type="ChEBI" id="CHEBI:15377"/>
        <dbReference type="ChEBI" id="CHEBI:15378"/>
        <dbReference type="ChEBI" id="CHEBI:37565"/>
        <dbReference type="ChEBI" id="CHEBI:43474"/>
        <dbReference type="ChEBI" id="CHEBI:58189"/>
        <dbReference type="EC" id="3.6.5.4"/>
    </reaction>
</comment>
<feature type="region of interest" description="Disordered" evidence="10">
    <location>
        <begin position="385"/>
        <end position="408"/>
    </location>
</feature>
<protein>
    <recommendedName>
        <fullName evidence="9">Signal recognition particle protein</fullName>
        <ecNumber evidence="9">3.6.5.4</ecNumber>
    </recommendedName>
    <alternativeName>
        <fullName evidence="9">Fifty-four homolog</fullName>
    </alternativeName>
</protein>
<dbReference type="OrthoDB" id="9804720at2"/>
<dbReference type="CDD" id="cd18539">
    <property type="entry name" value="SRP_G"/>
    <property type="match status" value="1"/>
</dbReference>
<evidence type="ECO:0000259" key="11">
    <source>
        <dbReference type="PROSITE" id="PS00300"/>
    </source>
</evidence>
<dbReference type="AlphaFoldDB" id="A0A1N7IL11"/>
<dbReference type="InterPro" id="IPR027417">
    <property type="entry name" value="P-loop_NTPase"/>
</dbReference>
<evidence type="ECO:0000256" key="7">
    <source>
        <dbReference type="ARBA" id="ARBA00023274"/>
    </source>
</evidence>
<evidence type="ECO:0000256" key="4">
    <source>
        <dbReference type="ARBA" id="ARBA00022884"/>
    </source>
</evidence>
<evidence type="ECO:0000313" key="12">
    <source>
        <dbReference type="EMBL" id="SIS37732.1"/>
    </source>
</evidence>
<dbReference type="GO" id="GO:0048500">
    <property type="term" value="C:signal recognition particle"/>
    <property type="evidence" value="ECO:0007669"/>
    <property type="project" value="UniProtKB-UniRule"/>
</dbReference>
<dbReference type="InterPro" id="IPR003593">
    <property type="entry name" value="AAA+_ATPase"/>
</dbReference>
<dbReference type="GO" id="GO:0003924">
    <property type="term" value="F:GTPase activity"/>
    <property type="evidence" value="ECO:0007669"/>
    <property type="project" value="UniProtKB-UniRule"/>
</dbReference>
<dbReference type="Pfam" id="PF02978">
    <property type="entry name" value="SRP_SPB"/>
    <property type="match status" value="1"/>
</dbReference>
<dbReference type="RefSeq" id="WP_076556695.1">
    <property type="nucleotide sequence ID" value="NZ_FTOC01000001.1"/>
</dbReference>
<dbReference type="EC" id="3.6.5.4" evidence="9"/>
<dbReference type="FunFam" id="3.40.50.300:FF:000022">
    <property type="entry name" value="Signal recognition particle 54 kDa subunit"/>
    <property type="match status" value="1"/>
</dbReference>
<keyword evidence="4 9" id="KW-0694">RNA-binding</keyword>
<evidence type="ECO:0000256" key="6">
    <source>
        <dbReference type="ARBA" id="ARBA00023135"/>
    </source>
</evidence>
<keyword evidence="2 9" id="KW-0547">Nucleotide-binding</keyword>
<dbReference type="GO" id="GO:0005525">
    <property type="term" value="F:GTP binding"/>
    <property type="evidence" value="ECO:0007669"/>
    <property type="project" value="UniProtKB-UniRule"/>
</dbReference>
<dbReference type="PANTHER" id="PTHR11564:SF5">
    <property type="entry name" value="SIGNAL RECOGNITION PARTICLE SUBUNIT SRP54"/>
    <property type="match status" value="1"/>
</dbReference>
<dbReference type="SUPFAM" id="SSF47446">
    <property type="entry name" value="Signal peptide-binding domain"/>
    <property type="match status" value="1"/>
</dbReference>
<dbReference type="Pfam" id="PF00448">
    <property type="entry name" value="SRP54"/>
    <property type="match status" value="1"/>
</dbReference>